<comment type="similarity">
    <text evidence="1">Belongs to the glycosyltransferase 2 family.</text>
</comment>
<keyword evidence="2" id="KW-0328">Glycosyltransferase</keyword>
<organism evidence="5 6">
    <name type="scientific">Bosea vaviloviae</name>
    <dbReference type="NCBI Taxonomy" id="1526658"/>
    <lineage>
        <taxon>Bacteria</taxon>
        <taxon>Pseudomonadati</taxon>
        <taxon>Pseudomonadota</taxon>
        <taxon>Alphaproteobacteria</taxon>
        <taxon>Hyphomicrobiales</taxon>
        <taxon>Boseaceae</taxon>
        <taxon>Bosea</taxon>
    </lineage>
</organism>
<evidence type="ECO:0000313" key="6">
    <source>
        <dbReference type="Proteomes" id="UP000037822"/>
    </source>
</evidence>
<evidence type="ECO:0000313" key="5">
    <source>
        <dbReference type="EMBL" id="KPH81472.1"/>
    </source>
</evidence>
<dbReference type="PANTHER" id="PTHR43179">
    <property type="entry name" value="RHAMNOSYLTRANSFERASE WBBL"/>
    <property type="match status" value="1"/>
</dbReference>
<dbReference type="PATRIC" id="fig|1526658.3.peg.2029"/>
<gene>
    <name evidence="5" type="ORF">AE618_06815</name>
</gene>
<reference evidence="5 6" key="1">
    <citation type="submission" date="2015-07" db="EMBL/GenBank/DDBJ databases">
        <title>Whole genome sequencing of Bosea vaviloviae isolated from cave pool.</title>
        <authorList>
            <person name="Tan N.E.H."/>
            <person name="Lee Y.P."/>
            <person name="Gan H.M."/>
            <person name="Barton H."/>
            <person name="Savka M.A."/>
        </authorList>
    </citation>
    <scope>NUCLEOTIDE SEQUENCE [LARGE SCALE GENOMIC DNA]</scope>
    <source>
        <strain evidence="5 6">SD260</strain>
    </source>
</reference>
<dbReference type="AlphaFoldDB" id="A0A0N0MBW8"/>
<keyword evidence="3" id="KW-0808">Transferase</keyword>
<comment type="caution">
    <text evidence="5">The sequence shown here is derived from an EMBL/GenBank/DDBJ whole genome shotgun (WGS) entry which is preliminary data.</text>
</comment>
<evidence type="ECO:0000256" key="3">
    <source>
        <dbReference type="ARBA" id="ARBA00022679"/>
    </source>
</evidence>
<dbReference type="InterPro" id="IPR001173">
    <property type="entry name" value="Glyco_trans_2-like"/>
</dbReference>
<evidence type="ECO:0000256" key="2">
    <source>
        <dbReference type="ARBA" id="ARBA00022676"/>
    </source>
</evidence>
<dbReference type="EMBL" id="LGSZ01000028">
    <property type="protein sequence ID" value="KPH81472.1"/>
    <property type="molecule type" value="Genomic_DNA"/>
</dbReference>
<dbReference type="Pfam" id="PF00535">
    <property type="entry name" value="Glycos_transf_2"/>
    <property type="match status" value="1"/>
</dbReference>
<proteinExistence type="inferred from homology"/>
<dbReference type="Proteomes" id="UP000037822">
    <property type="component" value="Unassembled WGS sequence"/>
</dbReference>
<protein>
    <recommendedName>
        <fullName evidence="4">Glycosyltransferase 2-like domain-containing protein</fullName>
    </recommendedName>
</protein>
<dbReference type="InterPro" id="IPR029044">
    <property type="entry name" value="Nucleotide-diphossugar_trans"/>
</dbReference>
<dbReference type="GO" id="GO:0016757">
    <property type="term" value="F:glycosyltransferase activity"/>
    <property type="evidence" value="ECO:0007669"/>
    <property type="project" value="UniProtKB-KW"/>
</dbReference>
<dbReference type="OrthoDB" id="9771846at2"/>
<dbReference type="PANTHER" id="PTHR43179:SF12">
    <property type="entry name" value="GALACTOFURANOSYLTRANSFERASE GLFT2"/>
    <property type="match status" value="1"/>
</dbReference>
<dbReference type="Gene3D" id="3.90.550.10">
    <property type="entry name" value="Spore Coat Polysaccharide Biosynthesis Protein SpsA, Chain A"/>
    <property type="match status" value="1"/>
</dbReference>
<feature type="domain" description="Glycosyltransferase 2-like" evidence="4">
    <location>
        <begin position="24"/>
        <end position="127"/>
    </location>
</feature>
<evidence type="ECO:0000256" key="1">
    <source>
        <dbReference type="ARBA" id="ARBA00006739"/>
    </source>
</evidence>
<name>A0A0N0MBW8_9HYPH</name>
<sequence>MTIADSTERNPRQGDPLEQAVTLSVVLTAHNRRELTLSALRALRAAMPERVKASIFLTDDGSTDGTADAVRAEFPDAQIIVGDGNLYWNQGMLTAWKAAAAATQPDFFLWLNDDLAMNETALADMLACHAQAKAHHGEKVIIVGKTVSPSSGADTYGGFNVKEGLSRLHFRRLRSDETIAKTMNGNLVLLPARVQNDLGLLSENYRHTFGDIDYGLRATEAGYTIVQMGKPVGFQEYNEAQKRKLSKLTVANWRFILLHPKGVPWREWLYFCRRHGGPIWPLNFAVRYAKLIAANFR</sequence>
<dbReference type="RefSeq" id="WP_054208300.1">
    <property type="nucleotide sequence ID" value="NZ_LGSZ01000028.1"/>
</dbReference>
<evidence type="ECO:0000259" key="4">
    <source>
        <dbReference type="Pfam" id="PF00535"/>
    </source>
</evidence>
<keyword evidence="6" id="KW-1185">Reference proteome</keyword>
<dbReference type="SUPFAM" id="SSF53448">
    <property type="entry name" value="Nucleotide-diphospho-sugar transferases"/>
    <property type="match status" value="1"/>
</dbReference>
<accession>A0A0N0MBW8</accession>